<sequence length="123" mass="13455">MRLERSLRMASATLAIVAFFFSVYLPLHKPAAAVAVPGRPKAKGKSVAGNAKGPKASTAAISEASKLWPGSDSLEIPPELNTTFWILEKDEDRMCYNATFAIFKMFSLEVPDKTCHVRDRGIV</sequence>
<proteinExistence type="predicted"/>
<protein>
    <submittedName>
        <fullName evidence="1">Uncharacterized protein</fullName>
    </submittedName>
</protein>
<dbReference type="RefSeq" id="XP_040726761.1">
    <property type="nucleotide sequence ID" value="XM_040872128.1"/>
</dbReference>
<evidence type="ECO:0000313" key="2">
    <source>
        <dbReference type="Proteomes" id="UP000193685"/>
    </source>
</evidence>
<dbReference type="EMBL" id="MCFI01000005">
    <property type="protein sequence ID" value="ORY84978.1"/>
    <property type="molecule type" value="Genomic_DNA"/>
</dbReference>
<dbReference type="Proteomes" id="UP000193685">
    <property type="component" value="Unassembled WGS sequence"/>
</dbReference>
<organism evidence="1 2">
    <name type="scientific">Protomyces lactucae-debilis</name>
    <dbReference type="NCBI Taxonomy" id="2754530"/>
    <lineage>
        <taxon>Eukaryota</taxon>
        <taxon>Fungi</taxon>
        <taxon>Dikarya</taxon>
        <taxon>Ascomycota</taxon>
        <taxon>Taphrinomycotina</taxon>
        <taxon>Taphrinomycetes</taxon>
        <taxon>Taphrinales</taxon>
        <taxon>Protomycetaceae</taxon>
        <taxon>Protomyces</taxon>
    </lineage>
</organism>
<comment type="caution">
    <text evidence="1">The sequence shown here is derived from an EMBL/GenBank/DDBJ whole genome shotgun (WGS) entry which is preliminary data.</text>
</comment>
<gene>
    <name evidence="1" type="ORF">BCR37DRAFT_407905</name>
</gene>
<keyword evidence="2" id="KW-1185">Reference proteome</keyword>
<reference evidence="1 2" key="1">
    <citation type="submission" date="2016-07" db="EMBL/GenBank/DDBJ databases">
        <title>Pervasive Adenine N6-methylation of Active Genes in Fungi.</title>
        <authorList>
            <consortium name="DOE Joint Genome Institute"/>
            <person name="Mondo S.J."/>
            <person name="Dannebaum R.O."/>
            <person name="Kuo R.C."/>
            <person name="Labutti K."/>
            <person name="Haridas S."/>
            <person name="Kuo A."/>
            <person name="Salamov A."/>
            <person name="Ahrendt S.R."/>
            <person name="Lipzen A."/>
            <person name="Sullivan W."/>
            <person name="Andreopoulos W.B."/>
            <person name="Clum A."/>
            <person name="Lindquist E."/>
            <person name="Daum C."/>
            <person name="Ramamoorthy G.K."/>
            <person name="Gryganskyi A."/>
            <person name="Culley D."/>
            <person name="Magnuson J.K."/>
            <person name="James T.Y."/>
            <person name="O'Malley M.A."/>
            <person name="Stajich J.E."/>
            <person name="Spatafora J.W."/>
            <person name="Visel A."/>
            <person name="Grigoriev I.V."/>
        </authorList>
    </citation>
    <scope>NUCLEOTIDE SEQUENCE [LARGE SCALE GENOMIC DNA]</scope>
    <source>
        <strain evidence="1 2">12-1054</strain>
    </source>
</reference>
<dbReference type="AlphaFoldDB" id="A0A1Y2FLZ9"/>
<dbReference type="GeneID" id="63788727"/>
<evidence type="ECO:0000313" key="1">
    <source>
        <dbReference type="EMBL" id="ORY84978.1"/>
    </source>
</evidence>
<name>A0A1Y2FLZ9_PROLT</name>
<accession>A0A1Y2FLZ9</accession>